<dbReference type="InParanoid" id="A0A200R1C5"/>
<evidence type="ECO:0000313" key="2">
    <source>
        <dbReference type="Proteomes" id="UP000195402"/>
    </source>
</evidence>
<organism evidence="1 2">
    <name type="scientific">Macleaya cordata</name>
    <name type="common">Five-seeded plume-poppy</name>
    <name type="synonym">Bocconia cordata</name>
    <dbReference type="NCBI Taxonomy" id="56857"/>
    <lineage>
        <taxon>Eukaryota</taxon>
        <taxon>Viridiplantae</taxon>
        <taxon>Streptophyta</taxon>
        <taxon>Embryophyta</taxon>
        <taxon>Tracheophyta</taxon>
        <taxon>Spermatophyta</taxon>
        <taxon>Magnoliopsida</taxon>
        <taxon>Ranunculales</taxon>
        <taxon>Papaveraceae</taxon>
        <taxon>Papaveroideae</taxon>
        <taxon>Macleaya</taxon>
    </lineage>
</organism>
<accession>A0A200R1C5</accession>
<dbReference type="Proteomes" id="UP000195402">
    <property type="component" value="Unassembled WGS sequence"/>
</dbReference>
<reference evidence="1 2" key="1">
    <citation type="journal article" date="2017" name="Mol. Plant">
        <title>The Genome of Medicinal Plant Macleaya cordata Provides New Insights into Benzylisoquinoline Alkaloids Metabolism.</title>
        <authorList>
            <person name="Liu X."/>
            <person name="Liu Y."/>
            <person name="Huang P."/>
            <person name="Ma Y."/>
            <person name="Qing Z."/>
            <person name="Tang Q."/>
            <person name="Cao H."/>
            <person name="Cheng P."/>
            <person name="Zheng Y."/>
            <person name="Yuan Z."/>
            <person name="Zhou Y."/>
            <person name="Liu J."/>
            <person name="Tang Z."/>
            <person name="Zhuo Y."/>
            <person name="Zhang Y."/>
            <person name="Yu L."/>
            <person name="Huang J."/>
            <person name="Yang P."/>
            <person name="Peng Q."/>
            <person name="Zhang J."/>
            <person name="Jiang W."/>
            <person name="Zhang Z."/>
            <person name="Lin K."/>
            <person name="Ro D.K."/>
            <person name="Chen X."/>
            <person name="Xiong X."/>
            <person name="Shang Y."/>
            <person name="Huang S."/>
            <person name="Zeng J."/>
        </authorList>
    </citation>
    <scope>NUCLEOTIDE SEQUENCE [LARGE SCALE GENOMIC DNA]</scope>
    <source>
        <strain evidence="2">cv. BLH2017</strain>
        <tissue evidence="1">Root</tissue>
    </source>
</reference>
<proteinExistence type="predicted"/>
<comment type="caution">
    <text evidence="1">The sequence shown here is derived from an EMBL/GenBank/DDBJ whole genome shotgun (WGS) entry which is preliminary data.</text>
</comment>
<gene>
    <name evidence="1" type="ORF">BVC80_7669g1</name>
</gene>
<name>A0A200R1C5_MACCD</name>
<keyword evidence="2" id="KW-1185">Reference proteome</keyword>
<protein>
    <submittedName>
        <fullName evidence="1">Uncharacterized protein</fullName>
    </submittedName>
</protein>
<dbReference type="EMBL" id="MVGT01000491">
    <property type="protein sequence ID" value="OVA16534.1"/>
    <property type="molecule type" value="Genomic_DNA"/>
</dbReference>
<dbReference type="AlphaFoldDB" id="A0A200R1C5"/>
<evidence type="ECO:0000313" key="1">
    <source>
        <dbReference type="EMBL" id="OVA16534.1"/>
    </source>
</evidence>
<sequence length="70" mass="7779">MMHSKTSSNLVNSISHMTGYQPKSSFMIYLGAPICDGQVRVLYFDDLLTKIRHKLAGWKANFLSQGGSSL</sequence>